<dbReference type="FunFam" id="3.40.50.1820:FF:000057">
    <property type="entry name" value="Lipase"/>
    <property type="match status" value="1"/>
</dbReference>
<dbReference type="Gene3D" id="3.40.50.1820">
    <property type="entry name" value="alpha/beta hydrolase"/>
    <property type="match status" value="1"/>
</dbReference>
<dbReference type="InterPro" id="IPR025483">
    <property type="entry name" value="Lipase_euk"/>
</dbReference>
<dbReference type="GO" id="GO:0016042">
    <property type="term" value="P:lipid catabolic process"/>
    <property type="evidence" value="ECO:0007669"/>
    <property type="project" value="UniProtKB-KW"/>
</dbReference>
<evidence type="ECO:0000256" key="5">
    <source>
        <dbReference type="ARBA" id="ARBA00023098"/>
    </source>
</evidence>
<dbReference type="PIRSF" id="PIRSF000862">
    <property type="entry name" value="Steryl_ester_lip"/>
    <property type="match status" value="1"/>
</dbReference>
<evidence type="ECO:0000256" key="7">
    <source>
        <dbReference type="PIRNR" id="PIRNR000862"/>
    </source>
</evidence>
<dbReference type="SUPFAM" id="SSF53474">
    <property type="entry name" value="alpha/beta-Hydrolases"/>
    <property type="match status" value="1"/>
</dbReference>
<evidence type="ECO:0000256" key="2">
    <source>
        <dbReference type="ARBA" id="ARBA00022729"/>
    </source>
</evidence>
<accession>A0AAN7SSX9</accession>
<comment type="similarity">
    <text evidence="1 7">Belongs to the AB hydrolase superfamily. Lipase family.</text>
</comment>
<evidence type="ECO:0000313" key="10">
    <source>
        <dbReference type="EMBL" id="KAK4886695.1"/>
    </source>
</evidence>
<dbReference type="Proteomes" id="UP001353858">
    <property type="component" value="Unassembled WGS sequence"/>
</dbReference>
<evidence type="ECO:0000256" key="1">
    <source>
        <dbReference type="ARBA" id="ARBA00010701"/>
    </source>
</evidence>
<proteinExistence type="inferred from homology"/>
<feature type="active site" description="Charge relay system" evidence="8">
    <location>
        <position position="311"/>
    </location>
</feature>
<dbReference type="EMBL" id="JARPUR010000001">
    <property type="protein sequence ID" value="KAK4886695.1"/>
    <property type="molecule type" value="Genomic_DNA"/>
</dbReference>
<keyword evidence="6" id="KW-0325">Glycoprotein</keyword>
<dbReference type="GO" id="GO:0016788">
    <property type="term" value="F:hydrolase activity, acting on ester bonds"/>
    <property type="evidence" value="ECO:0007669"/>
    <property type="project" value="InterPro"/>
</dbReference>
<dbReference type="InterPro" id="IPR006693">
    <property type="entry name" value="AB_hydrolase_lipase"/>
</dbReference>
<keyword evidence="11" id="KW-1185">Reference proteome</keyword>
<keyword evidence="3 7" id="KW-0378">Hydrolase</keyword>
<feature type="active site" description="Charge relay system" evidence="8">
    <location>
        <position position="345"/>
    </location>
</feature>
<evidence type="ECO:0000259" key="9">
    <source>
        <dbReference type="Pfam" id="PF04083"/>
    </source>
</evidence>
<keyword evidence="2" id="KW-0732">Signal</keyword>
<gene>
    <name evidence="10" type="ORF">RN001_002966</name>
</gene>
<evidence type="ECO:0000256" key="4">
    <source>
        <dbReference type="ARBA" id="ARBA00022963"/>
    </source>
</evidence>
<feature type="domain" description="Partial AB-hydrolase lipase" evidence="9">
    <location>
        <begin position="4"/>
        <end position="62"/>
    </location>
</feature>
<feature type="active site" description="Nucleophile" evidence="8">
    <location>
        <position position="137"/>
    </location>
</feature>
<dbReference type="Pfam" id="PF04083">
    <property type="entry name" value="Abhydro_lipase"/>
    <property type="match status" value="1"/>
</dbReference>
<sequence length="369" mass="42858">MFKSEIARRWGYPIEVYHTITEDGYILTLFRIPYGKYSSNKTVRPPVLLQHGAILNSASFVNRGNKSLGFILADAGYDVWLGNFRGTLYSKKHILLNSKDRQFWEFDTYELGVYDTPAKINFIYKITKQQIIYIGHSLGTTTAYIHGVTSPHTAKEKLKIIISLAPTLYVKNWQSVTKYFFPIWKYAKPLILALTNGEVYLRGWPDSSLRETLCTGYPFQMYICQFFDMLVTGFNYEQNDPETLPITIIQNADATSYRTLSHCMQLVEKGNFDYYDFGTETNIIVYGSRYPPQYNLSLLQVPTYLIRAENDLLITKNDVELIHKNLPQKANPYNIFTIEHKSFNHEDFITARDVVPLLYNHLLYFLNNL</sequence>
<name>A0AAN7SSX9_9COLE</name>
<dbReference type="PANTHER" id="PTHR11005">
    <property type="entry name" value="LYSOSOMAL ACID LIPASE-RELATED"/>
    <property type="match status" value="1"/>
</dbReference>
<dbReference type="InterPro" id="IPR029058">
    <property type="entry name" value="AB_hydrolase_fold"/>
</dbReference>
<evidence type="ECO:0000256" key="3">
    <source>
        <dbReference type="ARBA" id="ARBA00022801"/>
    </source>
</evidence>
<evidence type="ECO:0000313" key="11">
    <source>
        <dbReference type="Proteomes" id="UP001353858"/>
    </source>
</evidence>
<dbReference type="AlphaFoldDB" id="A0AAN7SSX9"/>
<protein>
    <recommendedName>
        <fullName evidence="7">Lipase</fullName>
    </recommendedName>
</protein>
<keyword evidence="5" id="KW-0443">Lipid metabolism</keyword>
<evidence type="ECO:0000256" key="8">
    <source>
        <dbReference type="PIRSR" id="PIRSR000862-1"/>
    </source>
</evidence>
<comment type="caution">
    <text evidence="10">The sequence shown here is derived from an EMBL/GenBank/DDBJ whole genome shotgun (WGS) entry which is preliminary data.</text>
</comment>
<keyword evidence="4 7" id="KW-0442">Lipid degradation</keyword>
<organism evidence="10 11">
    <name type="scientific">Aquatica leii</name>
    <dbReference type="NCBI Taxonomy" id="1421715"/>
    <lineage>
        <taxon>Eukaryota</taxon>
        <taxon>Metazoa</taxon>
        <taxon>Ecdysozoa</taxon>
        <taxon>Arthropoda</taxon>
        <taxon>Hexapoda</taxon>
        <taxon>Insecta</taxon>
        <taxon>Pterygota</taxon>
        <taxon>Neoptera</taxon>
        <taxon>Endopterygota</taxon>
        <taxon>Coleoptera</taxon>
        <taxon>Polyphaga</taxon>
        <taxon>Elateriformia</taxon>
        <taxon>Elateroidea</taxon>
        <taxon>Lampyridae</taxon>
        <taxon>Luciolinae</taxon>
        <taxon>Aquatica</taxon>
    </lineage>
</organism>
<evidence type="ECO:0000256" key="6">
    <source>
        <dbReference type="ARBA" id="ARBA00023180"/>
    </source>
</evidence>
<reference evidence="11" key="1">
    <citation type="submission" date="2023-01" db="EMBL/GenBank/DDBJ databases">
        <title>Key to firefly adult light organ development and bioluminescence: homeobox transcription factors regulate luciferase expression and transportation to peroxisome.</title>
        <authorList>
            <person name="Fu X."/>
        </authorList>
    </citation>
    <scope>NUCLEOTIDE SEQUENCE [LARGE SCALE GENOMIC DNA]</scope>
</reference>